<dbReference type="Proteomes" id="UP000294739">
    <property type="component" value="Unassembled WGS sequence"/>
</dbReference>
<dbReference type="RefSeq" id="WP_131901513.1">
    <property type="nucleotide sequence ID" value="NZ_SMKZ01000076.1"/>
</dbReference>
<organism evidence="1 2">
    <name type="scientific">Jiangella asiatica</name>
    <dbReference type="NCBI Taxonomy" id="2530372"/>
    <lineage>
        <taxon>Bacteria</taxon>
        <taxon>Bacillati</taxon>
        <taxon>Actinomycetota</taxon>
        <taxon>Actinomycetes</taxon>
        <taxon>Jiangellales</taxon>
        <taxon>Jiangellaceae</taxon>
        <taxon>Jiangella</taxon>
    </lineage>
</organism>
<reference evidence="1 2" key="1">
    <citation type="submission" date="2019-03" db="EMBL/GenBank/DDBJ databases">
        <title>Draft genome sequences of novel Actinobacteria.</title>
        <authorList>
            <person name="Sahin N."/>
            <person name="Ay H."/>
            <person name="Saygin H."/>
        </authorList>
    </citation>
    <scope>NUCLEOTIDE SEQUENCE [LARGE SCALE GENOMIC DNA]</scope>
    <source>
        <strain evidence="1 2">5K138</strain>
    </source>
</reference>
<evidence type="ECO:0000313" key="1">
    <source>
        <dbReference type="EMBL" id="TDD97247.1"/>
    </source>
</evidence>
<sequence length="181" mass="20531">MIAMSQTFKAFFSGGFGQVDYEPDLYVEAVEEVLKTLADDETGGYQVLRDEFAAHIRESSFPPSSSLDSQWTTDEWLRDVWYDAFGPEPPPGDPYPVPTEHWGHLRQTDYMIYAVKDTPEHSSPGAAAWLERRGLTFGEVRAGVLRPAAECINVRPAPEGWFERLHDLVERGLREEQPGER</sequence>
<gene>
    <name evidence="1" type="ORF">E1269_29810</name>
</gene>
<dbReference type="AlphaFoldDB" id="A0A4V2YZK4"/>
<evidence type="ECO:0000313" key="2">
    <source>
        <dbReference type="Proteomes" id="UP000294739"/>
    </source>
</evidence>
<dbReference type="InParanoid" id="A0A4V2YZK4"/>
<dbReference type="OrthoDB" id="5182922at2"/>
<keyword evidence="2" id="KW-1185">Reference proteome</keyword>
<accession>A0A4V2YZK4</accession>
<comment type="caution">
    <text evidence="1">The sequence shown here is derived from an EMBL/GenBank/DDBJ whole genome shotgun (WGS) entry which is preliminary data.</text>
</comment>
<proteinExistence type="predicted"/>
<protein>
    <submittedName>
        <fullName evidence="1">Uncharacterized protein</fullName>
    </submittedName>
</protein>
<dbReference type="EMBL" id="SMKZ01000076">
    <property type="protein sequence ID" value="TDD97247.1"/>
    <property type="molecule type" value="Genomic_DNA"/>
</dbReference>
<name>A0A4V2YZK4_9ACTN</name>